<name>A0AAQ3S1Q5_VIGMU</name>
<feature type="domain" description="Cation/H(+) antiporter central" evidence="12">
    <location>
        <begin position="382"/>
        <end position="523"/>
    </location>
</feature>
<evidence type="ECO:0000259" key="11">
    <source>
        <dbReference type="Pfam" id="PF00999"/>
    </source>
</evidence>
<keyword evidence="15" id="KW-1185">Reference proteome</keyword>
<evidence type="ECO:0000256" key="10">
    <source>
        <dbReference type="SAM" id="Phobius"/>
    </source>
</evidence>
<dbReference type="GO" id="GO:0016020">
    <property type="term" value="C:membrane"/>
    <property type="evidence" value="ECO:0007669"/>
    <property type="project" value="UniProtKB-SubCell"/>
</dbReference>
<sequence length="704" mass="75990">MASNSTSANACPAPMKATSNGVFQGDDPLDFALPLAILQICLVLVVSRGLAYLLKPLRQPRVIAEIIGGILLGPSALGRNKSYMQAVFPPRSITVLDTLANIGLIFFLFLAGLELDLKSIRQSGNRVLAIAMAGISLPFVIGIDSAAFLVFMGVALSITAFPVLARILAELKLLTTNVGRTAMSAAAINDIAAWILLALAVALSGHERSPLVSLWVFLAGCAAVLAAGLVTDAIGIHAMFGAFVVGVLLPNDGPFASALVEKVEDLVSGLFLPLYFVSSGLKTNVATIKGLQSWGLLAFVLNDQTFAIMVLMAVFTTFITTPLVMAVYKPARKGSIADYKHRTIERKNANRQLRILACFHGTRNIPSMINLIEASRGIQKRDDLCVYAMHLKELSERSSSILMVHKARRNGLPFWNKGCHSPSNHVIVAFEAYRQLSQVSIRPMTAISSMANIHEDICATAERKEAAVIILPFHKHQSLDGSLNTSRNDFRWVNKRVLEHAPCSVGIFVDRGLGGTSHVSASNVSYRVTVLFFGGGDDREALAYGGRMAEHPGIRLLVIRFVVEPPNEAEILRVDVGDSSSSTKLVSQDEQFLDEFKVKTANDDSINYEERIVKNAAETVAIIREVNSSSLFLVGSRPVSEVVCALKSSECPELGPVGGLLVSQDYPTTASVLVMQQYNNDGAPINLTPEMEEQLPYQDSSSAA</sequence>
<keyword evidence="3" id="KW-0633">Potassium transport</keyword>
<evidence type="ECO:0000313" key="14">
    <source>
        <dbReference type="EMBL" id="WVZ12481.1"/>
    </source>
</evidence>
<dbReference type="Pfam" id="PF00999">
    <property type="entry name" value="Na_H_Exchanger"/>
    <property type="match status" value="1"/>
</dbReference>
<organism evidence="14 15">
    <name type="scientific">Vigna mungo</name>
    <name type="common">Black gram</name>
    <name type="synonym">Phaseolus mungo</name>
    <dbReference type="NCBI Taxonomy" id="3915"/>
    <lineage>
        <taxon>Eukaryota</taxon>
        <taxon>Viridiplantae</taxon>
        <taxon>Streptophyta</taxon>
        <taxon>Embryophyta</taxon>
        <taxon>Tracheophyta</taxon>
        <taxon>Spermatophyta</taxon>
        <taxon>Magnoliopsida</taxon>
        <taxon>eudicotyledons</taxon>
        <taxon>Gunneridae</taxon>
        <taxon>Pentapetalae</taxon>
        <taxon>rosids</taxon>
        <taxon>fabids</taxon>
        <taxon>Fabales</taxon>
        <taxon>Fabaceae</taxon>
        <taxon>Papilionoideae</taxon>
        <taxon>50 kb inversion clade</taxon>
        <taxon>NPAAA clade</taxon>
        <taxon>indigoferoid/millettioid clade</taxon>
        <taxon>Phaseoleae</taxon>
        <taxon>Vigna</taxon>
    </lineage>
</organism>
<feature type="transmembrane region" description="Helical" evidence="10">
    <location>
        <begin position="215"/>
        <end position="245"/>
    </location>
</feature>
<dbReference type="InterPro" id="IPR057290">
    <property type="entry name" value="CHX17_C"/>
</dbReference>
<dbReference type="EMBL" id="CP144696">
    <property type="protein sequence ID" value="WVZ12481.1"/>
    <property type="molecule type" value="Genomic_DNA"/>
</dbReference>
<evidence type="ECO:0000256" key="4">
    <source>
        <dbReference type="ARBA" id="ARBA00022692"/>
    </source>
</evidence>
<dbReference type="InterPro" id="IPR038770">
    <property type="entry name" value="Na+/solute_symporter_sf"/>
</dbReference>
<dbReference type="Gene3D" id="1.20.1530.20">
    <property type="match status" value="1"/>
</dbReference>
<dbReference type="Gene3D" id="3.40.50.12370">
    <property type="match status" value="1"/>
</dbReference>
<dbReference type="Proteomes" id="UP001374535">
    <property type="component" value="Chromosome 5"/>
</dbReference>
<dbReference type="GO" id="GO:1902600">
    <property type="term" value="P:proton transmembrane transport"/>
    <property type="evidence" value="ECO:0007669"/>
    <property type="project" value="InterPro"/>
</dbReference>
<dbReference type="GO" id="GO:0015297">
    <property type="term" value="F:antiporter activity"/>
    <property type="evidence" value="ECO:0007669"/>
    <property type="project" value="InterPro"/>
</dbReference>
<dbReference type="GO" id="GO:0006885">
    <property type="term" value="P:regulation of pH"/>
    <property type="evidence" value="ECO:0007669"/>
    <property type="project" value="TreeGrafter"/>
</dbReference>
<proteinExistence type="inferred from homology"/>
<dbReference type="InterPro" id="IPR006153">
    <property type="entry name" value="Cation/H_exchanger_TM"/>
</dbReference>
<keyword evidence="7" id="KW-0406">Ion transport</keyword>
<evidence type="ECO:0000256" key="3">
    <source>
        <dbReference type="ARBA" id="ARBA00022538"/>
    </source>
</evidence>
<dbReference type="GO" id="GO:0006813">
    <property type="term" value="P:potassium ion transport"/>
    <property type="evidence" value="ECO:0007669"/>
    <property type="project" value="UniProtKB-KW"/>
</dbReference>
<feature type="domain" description="Cation/H(+) antiporter C-terminal" evidence="13">
    <location>
        <begin position="526"/>
        <end position="679"/>
    </location>
</feature>
<feature type="transmembrane region" description="Helical" evidence="10">
    <location>
        <begin position="31"/>
        <end position="50"/>
    </location>
</feature>
<dbReference type="InterPro" id="IPR057291">
    <property type="entry name" value="CHX17_2nd"/>
</dbReference>
<evidence type="ECO:0000313" key="15">
    <source>
        <dbReference type="Proteomes" id="UP001374535"/>
    </source>
</evidence>
<evidence type="ECO:0000256" key="9">
    <source>
        <dbReference type="ARBA" id="ARBA00038341"/>
    </source>
</evidence>
<dbReference type="PANTHER" id="PTHR32468:SF34">
    <property type="entry name" value="CATION_H(+) ANTIPORTER 18"/>
    <property type="match status" value="1"/>
</dbReference>
<dbReference type="Pfam" id="PF23256">
    <property type="entry name" value="CHX17_2nd"/>
    <property type="match status" value="1"/>
</dbReference>
<protein>
    <recommendedName>
        <fullName evidence="16">Cation/H+ exchanger domain-containing protein</fullName>
    </recommendedName>
</protein>
<feature type="transmembrane region" description="Helical" evidence="10">
    <location>
        <begin position="306"/>
        <end position="328"/>
    </location>
</feature>
<evidence type="ECO:0000256" key="6">
    <source>
        <dbReference type="ARBA" id="ARBA00022989"/>
    </source>
</evidence>
<dbReference type="PANTHER" id="PTHR32468">
    <property type="entry name" value="CATION/H + ANTIPORTER"/>
    <property type="match status" value="1"/>
</dbReference>
<feature type="domain" description="Cation/H+ exchanger transmembrane" evidence="11">
    <location>
        <begin position="51"/>
        <end position="229"/>
    </location>
</feature>
<keyword evidence="4 10" id="KW-0812">Transmembrane</keyword>
<feature type="transmembrane region" description="Helical" evidence="10">
    <location>
        <begin position="181"/>
        <end position="203"/>
    </location>
</feature>
<evidence type="ECO:0000256" key="5">
    <source>
        <dbReference type="ARBA" id="ARBA00022958"/>
    </source>
</evidence>
<feature type="transmembrane region" description="Helical" evidence="10">
    <location>
        <begin position="62"/>
        <end position="78"/>
    </location>
</feature>
<keyword evidence="6 10" id="KW-1133">Transmembrane helix</keyword>
<comment type="similarity">
    <text evidence="9">Belongs to the monovalent cation:proton antiporter 2 (CPA2) transporter (TC 2.A.37) family. CHX (TC 2.A.37.4) subfamily.</text>
</comment>
<feature type="transmembrane region" description="Helical" evidence="10">
    <location>
        <begin position="149"/>
        <end position="169"/>
    </location>
</feature>
<keyword evidence="2" id="KW-0813">Transport</keyword>
<dbReference type="Pfam" id="PF23259">
    <property type="entry name" value="CHX17_C"/>
    <property type="match status" value="1"/>
</dbReference>
<keyword evidence="5" id="KW-0630">Potassium</keyword>
<evidence type="ECO:0000256" key="2">
    <source>
        <dbReference type="ARBA" id="ARBA00022448"/>
    </source>
</evidence>
<dbReference type="InterPro" id="IPR050794">
    <property type="entry name" value="CPA2_transporter"/>
</dbReference>
<dbReference type="GO" id="GO:0012505">
    <property type="term" value="C:endomembrane system"/>
    <property type="evidence" value="ECO:0007669"/>
    <property type="project" value="TreeGrafter"/>
</dbReference>
<evidence type="ECO:0008006" key="16">
    <source>
        <dbReference type="Google" id="ProtNLM"/>
    </source>
</evidence>
<evidence type="ECO:0000256" key="8">
    <source>
        <dbReference type="ARBA" id="ARBA00023136"/>
    </source>
</evidence>
<feature type="transmembrane region" description="Helical" evidence="10">
    <location>
        <begin position="127"/>
        <end position="143"/>
    </location>
</feature>
<evidence type="ECO:0000259" key="12">
    <source>
        <dbReference type="Pfam" id="PF23256"/>
    </source>
</evidence>
<accession>A0AAQ3S1Q5</accession>
<keyword evidence="8 10" id="KW-0472">Membrane</keyword>
<dbReference type="AlphaFoldDB" id="A0AAQ3S1Q5"/>
<gene>
    <name evidence="14" type="ORF">V8G54_017011</name>
</gene>
<evidence type="ECO:0000256" key="7">
    <source>
        <dbReference type="ARBA" id="ARBA00023065"/>
    </source>
</evidence>
<evidence type="ECO:0000259" key="13">
    <source>
        <dbReference type="Pfam" id="PF23259"/>
    </source>
</evidence>
<comment type="subcellular location">
    <subcellularLocation>
        <location evidence="1">Membrane</location>
        <topology evidence="1">Multi-pass membrane protein</topology>
    </subcellularLocation>
</comment>
<feature type="transmembrane region" description="Helical" evidence="10">
    <location>
        <begin position="98"/>
        <end position="115"/>
    </location>
</feature>
<reference evidence="14 15" key="1">
    <citation type="journal article" date="2023" name="Life. Sci Alliance">
        <title>Evolutionary insights into 3D genome organization and epigenetic landscape of Vigna mungo.</title>
        <authorList>
            <person name="Junaid A."/>
            <person name="Singh B."/>
            <person name="Bhatia S."/>
        </authorList>
    </citation>
    <scope>NUCLEOTIDE SEQUENCE [LARGE SCALE GENOMIC DNA]</scope>
    <source>
        <strain evidence="14">Urdbean</strain>
    </source>
</reference>
<evidence type="ECO:0000256" key="1">
    <source>
        <dbReference type="ARBA" id="ARBA00004141"/>
    </source>
</evidence>